<organism evidence="1 2">
    <name type="scientific">Phytophthora palmivora</name>
    <dbReference type="NCBI Taxonomy" id="4796"/>
    <lineage>
        <taxon>Eukaryota</taxon>
        <taxon>Sar</taxon>
        <taxon>Stramenopiles</taxon>
        <taxon>Oomycota</taxon>
        <taxon>Peronosporomycetes</taxon>
        <taxon>Peronosporales</taxon>
        <taxon>Peronosporaceae</taxon>
        <taxon>Phytophthora</taxon>
    </lineage>
</organism>
<keyword evidence="2" id="KW-1185">Reference proteome</keyword>
<accession>A0A2P4YAA0</accession>
<dbReference type="AlphaFoldDB" id="A0A2P4YAA0"/>
<dbReference type="EMBL" id="NCKW01004535">
    <property type="protein sequence ID" value="POM74730.1"/>
    <property type="molecule type" value="Genomic_DNA"/>
</dbReference>
<proteinExistence type="predicted"/>
<dbReference type="Proteomes" id="UP000237271">
    <property type="component" value="Unassembled WGS sequence"/>
</dbReference>
<evidence type="ECO:0000313" key="2">
    <source>
        <dbReference type="Proteomes" id="UP000237271"/>
    </source>
</evidence>
<evidence type="ECO:0000313" key="1">
    <source>
        <dbReference type="EMBL" id="POM74730.1"/>
    </source>
</evidence>
<reference evidence="1 2" key="1">
    <citation type="journal article" date="2017" name="Genome Biol. Evol.">
        <title>Phytophthora megakarya and P. palmivora, closely related causal agents of cacao black pod rot, underwent increases in genome sizes and gene numbers by different mechanisms.</title>
        <authorList>
            <person name="Ali S.S."/>
            <person name="Shao J."/>
            <person name="Lary D.J."/>
            <person name="Kronmiller B."/>
            <person name="Shen D."/>
            <person name="Strem M.D."/>
            <person name="Amoako-Attah I."/>
            <person name="Akrofi A.Y."/>
            <person name="Begoude B.A."/>
            <person name="Ten Hoopen G.M."/>
            <person name="Coulibaly K."/>
            <person name="Kebe B.I."/>
            <person name="Melnick R.L."/>
            <person name="Guiltinan M.J."/>
            <person name="Tyler B.M."/>
            <person name="Meinhardt L.W."/>
            <person name="Bailey B.A."/>
        </authorList>
    </citation>
    <scope>NUCLEOTIDE SEQUENCE [LARGE SCALE GENOMIC DNA]</scope>
    <source>
        <strain evidence="2">sbr112.9</strain>
    </source>
</reference>
<sequence>MFTTLKIDIKKGVTSWQLDVLEKFIMRKNGEQNVIKILTEKFGGNSNLATIVERASKPTKTSVLQKKQFAALADKNIRPENFMSAVFGKVPASATNEQKTIAAKFQAFYSSL</sequence>
<protein>
    <submittedName>
        <fullName evidence="1">Secreted RxLR effector peptide protein</fullName>
    </submittedName>
</protein>
<gene>
    <name evidence="1" type="ORF">PHPALM_8267</name>
</gene>
<comment type="caution">
    <text evidence="1">The sequence shown here is derived from an EMBL/GenBank/DDBJ whole genome shotgun (WGS) entry which is preliminary data.</text>
</comment>
<name>A0A2P4YAA0_9STRA</name>
<dbReference type="OrthoDB" id="126417at2759"/>